<dbReference type="SUPFAM" id="SSF51735">
    <property type="entry name" value="NAD(P)-binding Rossmann-fold domains"/>
    <property type="match status" value="2"/>
</dbReference>
<sequence length="446" mass="49054">MRIIILGAGDVGFTLAKMLSYERHDIVLIENDSARYTRAVEGLDAQVYLGSGSSFTMLRRAGVERADLLVAVTDRDEVNLLAAMMAKEYGVSRTVARVRNPEFMREDSPVNAEKLKIDLLIHPESEAAKGAVSLLKQSAATDILEFAAGSIVLIGIQLDASAPILNQPLHQLAKKYDTLPFRTIAIQRKDITRIPKGDDIFLPNDRIFVAVPRDKVNELIRITGKENVRIENVMILGGGQTGYLIARELEKQYHVKVIESSMDKSEDLAEKLRKSLVIRGDGRDLNLLALEGIIDMDAFIAVTGDDETNIISCLMAKHLQVPKIISLINKPDYTPIIPTIGIDAFISKQRLTVNGIMKFIRRGAVVSVASIPGVNAEAIEMIPKEKSKITQKPLAKMKFPRDAILGAVMRGAKGFIPVGDTQIRAGDKVVLFALPSAIHEVEKLFN</sequence>
<evidence type="ECO:0000256" key="1">
    <source>
        <dbReference type="ARBA" id="ARBA00017378"/>
    </source>
</evidence>
<dbReference type="InterPro" id="IPR036721">
    <property type="entry name" value="RCK_C_sf"/>
</dbReference>
<dbReference type="GO" id="GO:0005886">
    <property type="term" value="C:plasma membrane"/>
    <property type="evidence" value="ECO:0007669"/>
    <property type="project" value="InterPro"/>
</dbReference>
<dbReference type="NCBIfam" id="NF007039">
    <property type="entry name" value="PRK09496.3-2"/>
    <property type="match status" value="1"/>
</dbReference>
<dbReference type="PANTHER" id="PTHR43833">
    <property type="entry name" value="POTASSIUM CHANNEL PROTEIN 2-RELATED-RELATED"/>
    <property type="match status" value="1"/>
</dbReference>
<keyword evidence="6" id="KW-0406">Ion transport</keyword>
<dbReference type="InterPro" id="IPR003148">
    <property type="entry name" value="RCK_N"/>
</dbReference>
<dbReference type="Pfam" id="PF02254">
    <property type="entry name" value="TrkA_N"/>
    <property type="match status" value="2"/>
</dbReference>
<comment type="caution">
    <text evidence="9">The sequence shown here is derived from an EMBL/GenBank/DDBJ whole genome shotgun (WGS) entry which is preliminary data.</text>
</comment>
<dbReference type="InterPro" id="IPR006036">
    <property type="entry name" value="K_uptake_TrkA"/>
</dbReference>
<dbReference type="NCBIfam" id="NF007031">
    <property type="entry name" value="PRK09496.1-2"/>
    <property type="match status" value="1"/>
</dbReference>
<name>A0A7V5UFN0_CALAY</name>
<dbReference type="Pfam" id="PF02080">
    <property type="entry name" value="TrkA_C"/>
    <property type="match status" value="2"/>
</dbReference>
<feature type="domain" description="RCK C-terminal" evidence="8">
    <location>
        <begin position="366"/>
        <end position="446"/>
    </location>
</feature>
<evidence type="ECO:0000256" key="4">
    <source>
        <dbReference type="ARBA" id="ARBA00022958"/>
    </source>
</evidence>
<evidence type="ECO:0000256" key="6">
    <source>
        <dbReference type="ARBA" id="ARBA00023065"/>
    </source>
</evidence>
<evidence type="ECO:0000259" key="8">
    <source>
        <dbReference type="PROSITE" id="PS51202"/>
    </source>
</evidence>
<evidence type="ECO:0000256" key="3">
    <source>
        <dbReference type="ARBA" id="ARBA00022538"/>
    </source>
</evidence>
<dbReference type="PANTHER" id="PTHR43833:SF5">
    <property type="entry name" value="TRK SYSTEM POTASSIUM UPTAKE PROTEIN TRKA"/>
    <property type="match status" value="1"/>
</dbReference>
<dbReference type="InterPro" id="IPR050721">
    <property type="entry name" value="Trk_Ktr_HKT_K-transport"/>
</dbReference>
<evidence type="ECO:0000256" key="5">
    <source>
        <dbReference type="ARBA" id="ARBA00023027"/>
    </source>
</evidence>
<keyword evidence="4" id="KW-0630">Potassium</keyword>
<proteinExistence type="predicted"/>
<dbReference type="NCBIfam" id="NF007032">
    <property type="entry name" value="PRK09496.1-4"/>
    <property type="match status" value="1"/>
</dbReference>
<feature type="domain" description="RCK C-terminal" evidence="8">
    <location>
        <begin position="141"/>
        <end position="225"/>
    </location>
</feature>
<gene>
    <name evidence="9" type="primary">trkA</name>
    <name evidence="9" type="ORF">ENJ89_10615</name>
</gene>
<dbReference type="SUPFAM" id="SSF116726">
    <property type="entry name" value="TrkA C-terminal domain-like"/>
    <property type="match status" value="2"/>
</dbReference>
<dbReference type="InterPro" id="IPR006037">
    <property type="entry name" value="RCK_C"/>
</dbReference>
<keyword evidence="2" id="KW-0813">Transport</keyword>
<dbReference type="Gene3D" id="3.30.70.1450">
    <property type="entry name" value="Regulator of K+ conductance, C-terminal domain"/>
    <property type="match status" value="2"/>
</dbReference>
<dbReference type="PROSITE" id="PS51201">
    <property type="entry name" value="RCK_N"/>
    <property type="match status" value="2"/>
</dbReference>
<evidence type="ECO:0000313" key="9">
    <source>
        <dbReference type="EMBL" id="HHJ53637.1"/>
    </source>
</evidence>
<dbReference type="PROSITE" id="PS51202">
    <property type="entry name" value="RCK_C"/>
    <property type="match status" value="2"/>
</dbReference>
<accession>A0A7V5UFN0</accession>
<feature type="domain" description="RCK N-terminal" evidence="7">
    <location>
        <begin position="230"/>
        <end position="347"/>
    </location>
</feature>
<dbReference type="Proteomes" id="UP000886124">
    <property type="component" value="Unassembled WGS sequence"/>
</dbReference>
<protein>
    <recommendedName>
        <fullName evidence="1">Trk system potassium uptake protein TrkA</fullName>
    </recommendedName>
</protein>
<evidence type="ECO:0000259" key="7">
    <source>
        <dbReference type="PROSITE" id="PS51201"/>
    </source>
</evidence>
<feature type="domain" description="RCK N-terminal" evidence="7">
    <location>
        <begin position="1"/>
        <end position="121"/>
    </location>
</feature>
<dbReference type="NCBIfam" id="NF007038">
    <property type="entry name" value="PRK09496.2-6"/>
    <property type="match status" value="1"/>
</dbReference>
<keyword evidence="3" id="KW-0633">Potassium transport</keyword>
<dbReference type="InterPro" id="IPR036291">
    <property type="entry name" value="NAD(P)-bd_dom_sf"/>
</dbReference>
<dbReference type="Gene3D" id="3.40.50.720">
    <property type="entry name" value="NAD(P)-binding Rossmann-like Domain"/>
    <property type="match status" value="2"/>
</dbReference>
<evidence type="ECO:0000256" key="2">
    <source>
        <dbReference type="ARBA" id="ARBA00022448"/>
    </source>
</evidence>
<dbReference type="AlphaFoldDB" id="A0A7V5UFN0"/>
<organism evidence="9">
    <name type="scientific">Caldithrix abyssi</name>
    <dbReference type="NCBI Taxonomy" id="187145"/>
    <lineage>
        <taxon>Bacteria</taxon>
        <taxon>Pseudomonadati</taxon>
        <taxon>Calditrichota</taxon>
        <taxon>Calditrichia</taxon>
        <taxon>Calditrichales</taxon>
        <taxon>Calditrichaceae</taxon>
        <taxon>Caldithrix</taxon>
    </lineage>
</organism>
<dbReference type="GO" id="GO:0015079">
    <property type="term" value="F:potassium ion transmembrane transporter activity"/>
    <property type="evidence" value="ECO:0007669"/>
    <property type="project" value="InterPro"/>
</dbReference>
<keyword evidence="5" id="KW-0520">NAD</keyword>
<dbReference type="EMBL" id="DROD01000674">
    <property type="protein sequence ID" value="HHJ53637.1"/>
    <property type="molecule type" value="Genomic_DNA"/>
</dbReference>
<dbReference type="NCBIfam" id="NF007041">
    <property type="entry name" value="PRK09496.3-4"/>
    <property type="match status" value="1"/>
</dbReference>
<reference evidence="9" key="1">
    <citation type="journal article" date="2020" name="mSystems">
        <title>Genome- and Community-Level Interaction Insights into Carbon Utilization and Element Cycling Functions of Hydrothermarchaeota in Hydrothermal Sediment.</title>
        <authorList>
            <person name="Zhou Z."/>
            <person name="Liu Y."/>
            <person name="Xu W."/>
            <person name="Pan J."/>
            <person name="Luo Z.H."/>
            <person name="Li M."/>
        </authorList>
    </citation>
    <scope>NUCLEOTIDE SEQUENCE [LARGE SCALE GENOMIC DNA]</scope>
    <source>
        <strain evidence="9">HyVt-527</strain>
    </source>
</reference>
<dbReference type="PRINTS" id="PR00335">
    <property type="entry name" value="KUPTAKETRKA"/>
</dbReference>